<evidence type="ECO:0000256" key="1">
    <source>
        <dbReference type="PROSITE-ProRule" id="PRU00047"/>
    </source>
</evidence>
<evidence type="ECO:0000259" key="2">
    <source>
        <dbReference type="PROSITE" id="PS50158"/>
    </source>
</evidence>
<dbReference type="Pfam" id="PF00098">
    <property type="entry name" value="zf-CCHC"/>
    <property type="match status" value="1"/>
</dbReference>
<feature type="domain" description="CCHC-type" evidence="2">
    <location>
        <begin position="123"/>
        <end position="139"/>
    </location>
</feature>
<dbReference type="GeneID" id="37115643"/>
<dbReference type="InterPro" id="IPR036875">
    <property type="entry name" value="Znf_CCHC_sf"/>
</dbReference>
<dbReference type="Proteomes" id="UP000246702">
    <property type="component" value="Unassembled WGS sequence"/>
</dbReference>
<protein>
    <recommendedName>
        <fullName evidence="2">CCHC-type domain-containing protein</fullName>
    </recommendedName>
</protein>
<gene>
    <name evidence="3" type="ORF">BO94DRAFT_550593</name>
</gene>
<dbReference type="STRING" id="1450535.A0A317VCT8"/>
<proteinExistence type="predicted"/>
<keyword evidence="4" id="KW-1185">Reference proteome</keyword>
<keyword evidence="1" id="KW-0863">Zinc-finger</keyword>
<reference evidence="3 4" key="1">
    <citation type="submission" date="2016-12" db="EMBL/GenBank/DDBJ databases">
        <title>The genomes of Aspergillus section Nigri reveals drivers in fungal speciation.</title>
        <authorList>
            <consortium name="DOE Joint Genome Institute"/>
            <person name="Vesth T.C."/>
            <person name="Nybo J."/>
            <person name="Theobald S."/>
            <person name="Brandl J."/>
            <person name="Frisvad J.C."/>
            <person name="Nielsen K.F."/>
            <person name="Lyhne E.K."/>
            <person name="Kogle M.E."/>
            <person name="Kuo A."/>
            <person name="Riley R."/>
            <person name="Clum A."/>
            <person name="Nolan M."/>
            <person name="Lipzen A."/>
            <person name="Salamov A."/>
            <person name="Henrissat B."/>
            <person name="Wiebenga A."/>
            <person name="De Vries R.P."/>
            <person name="Grigoriev I.V."/>
            <person name="Mortensen U.H."/>
            <person name="Andersen M.R."/>
            <person name="Baker S.E."/>
        </authorList>
    </citation>
    <scope>NUCLEOTIDE SEQUENCE [LARGE SCALE GENOMIC DNA]</scope>
    <source>
        <strain evidence="3 4">CBS 115572</strain>
    </source>
</reference>
<dbReference type="AlphaFoldDB" id="A0A317VCT8"/>
<dbReference type="OrthoDB" id="4509994at2759"/>
<dbReference type="GO" id="GO:0003676">
    <property type="term" value="F:nucleic acid binding"/>
    <property type="evidence" value="ECO:0007669"/>
    <property type="project" value="InterPro"/>
</dbReference>
<organism evidence="3 4">
    <name type="scientific">Aspergillus sclerotioniger CBS 115572</name>
    <dbReference type="NCBI Taxonomy" id="1450535"/>
    <lineage>
        <taxon>Eukaryota</taxon>
        <taxon>Fungi</taxon>
        <taxon>Dikarya</taxon>
        <taxon>Ascomycota</taxon>
        <taxon>Pezizomycotina</taxon>
        <taxon>Eurotiomycetes</taxon>
        <taxon>Eurotiomycetidae</taxon>
        <taxon>Eurotiales</taxon>
        <taxon>Aspergillaceae</taxon>
        <taxon>Aspergillus</taxon>
        <taxon>Aspergillus subgen. Circumdati</taxon>
    </lineage>
</organism>
<name>A0A317VCT8_9EURO</name>
<dbReference type="GO" id="GO:0008270">
    <property type="term" value="F:zinc ion binding"/>
    <property type="evidence" value="ECO:0007669"/>
    <property type="project" value="UniProtKB-KW"/>
</dbReference>
<dbReference type="Gene3D" id="4.10.60.10">
    <property type="entry name" value="Zinc finger, CCHC-type"/>
    <property type="match status" value="1"/>
</dbReference>
<dbReference type="SUPFAM" id="SSF57756">
    <property type="entry name" value="Retrovirus zinc finger-like domains"/>
    <property type="match status" value="1"/>
</dbReference>
<dbReference type="InterPro" id="IPR001878">
    <property type="entry name" value="Znf_CCHC"/>
</dbReference>
<dbReference type="EMBL" id="MSFK01000038">
    <property type="protein sequence ID" value="PWY70887.1"/>
    <property type="molecule type" value="Genomic_DNA"/>
</dbReference>
<keyword evidence="1" id="KW-0479">Metal-binding</keyword>
<dbReference type="PROSITE" id="PS50158">
    <property type="entry name" value="ZF_CCHC"/>
    <property type="match status" value="1"/>
</dbReference>
<evidence type="ECO:0000313" key="3">
    <source>
        <dbReference type="EMBL" id="PWY70887.1"/>
    </source>
</evidence>
<dbReference type="SMART" id="SM00343">
    <property type="entry name" value="ZnF_C2HC"/>
    <property type="match status" value="1"/>
</dbReference>
<evidence type="ECO:0000313" key="4">
    <source>
        <dbReference type="Proteomes" id="UP000246702"/>
    </source>
</evidence>
<comment type="caution">
    <text evidence="3">The sequence shown here is derived from an EMBL/GenBank/DDBJ whole genome shotgun (WGS) entry which is preliminary data.</text>
</comment>
<keyword evidence="1" id="KW-0862">Zinc</keyword>
<sequence length="149" mass="16918">MEVGDKFDTFISNFHYLAIEAGIGEEDWKEDLYDRLLPELQECTIYCFSNREATFDDCVKACASTAELSEDRVEQHSTILTTTQTSRDTTRGTYTLIGSPSKPSTRASGMEPEVRERLMREGRCFYCKEAGHLSKVCPKKISLQLKALE</sequence>
<accession>A0A317VCT8</accession>
<dbReference type="RefSeq" id="XP_025462781.1">
    <property type="nucleotide sequence ID" value="XM_025613500.1"/>
</dbReference>